<organism evidence="7 8">
    <name type="scientific">Acidiphilium acidophilum</name>
    <name type="common">Thiobacillus acidophilus</name>
    <dbReference type="NCBI Taxonomy" id="76588"/>
    <lineage>
        <taxon>Bacteria</taxon>
        <taxon>Pseudomonadati</taxon>
        <taxon>Pseudomonadota</taxon>
        <taxon>Alphaproteobacteria</taxon>
        <taxon>Acetobacterales</taxon>
        <taxon>Acidocellaceae</taxon>
        <taxon>Acidiphilium</taxon>
    </lineage>
</organism>
<comment type="subcellular location">
    <subcellularLocation>
        <location evidence="1">Cell inner membrane</location>
        <topology evidence="1">Peripheral membrane protein</topology>
    </subcellularLocation>
</comment>
<dbReference type="NCBIfam" id="TIGR01727">
    <property type="entry name" value="oligo_HPY"/>
    <property type="match status" value="1"/>
</dbReference>
<dbReference type="EMBL" id="JAWXYB010000018">
    <property type="protein sequence ID" value="MDX5931224.1"/>
    <property type="molecule type" value="Genomic_DNA"/>
</dbReference>
<dbReference type="PROSITE" id="PS50893">
    <property type="entry name" value="ABC_TRANSPORTER_2"/>
    <property type="match status" value="1"/>
</dbReference>
<feature type="domain" description="ABC transporter" evidence="6">
    <location>
        <begin position="24"/>
        <end position="274"/>
    </location>
</feature>
<evidence type="ECO:0000256" key="3">
    <source>
        <dbReference type="ARBA" id="ARBA00022448"/>
    </source>
</evidence>
<dbReference type="InterPro" id="IPR050319">
    <property type="entry name" value="ABC_transp_ATP-bind"/>
</dbReference>
<dbReference type="PANTHER" id="PTHR43776:SF7">
    <property type="entry name" value="D,D-DIPEPTIDE TRANSPORT ATP-BINDING PROTEIN DDPF-RELATED"/>
    <property type="match status" value="1"/>
</dbReference>
<dbReference type="SUPFAM" id="SSF52540">
    <property type="entry name" value="P-loop containing nucleoside triphosphate hydrolases"/>
    <property type="match status" value="1"/>
</dbReference>
<proteinExistence type="inferred from homology"/>
<evidence type="ECO:0000256" key="5">
    <source>
        <dbReference type="ARBA" id="ARBA00022840"/>
    </source>
</evidence>
<dbReference type="AlphaFoldDB" id="A0AAW9DQ86"/>
<dbReference type="PROSITE" id="PS00211">
    <property type="entry name" value="ABC_TRANSPORTER_1"/>
    <property type="match status" value="1"/>
</dbReference>
<dbReference type="GO" id="GO:0005886">
    <property type="term" value="C:plasma membrane"/>
    <property type="evidence" value="ECO:0007669"/>
    <property type="project" value="UniProtKB-SubCell"/>
</dbReference>
<dbReference type="Pfam" id="PF00005">
    <property type="entry name" value="ABC_tran"/>
    <property type="match status" value="1"/>
</dbReference>
<evidence type="ECO:0000256" key="1">
    <source>
        <dbReference type="ARBA" id="ARBA00004417"/>
    </source>
</evidence>
<dbReference type="CDD" id="cd03257">
    <property type="entry name" value="ABC_NikE_OppD_transporters"/>
    <property type="match status" value="1"/>
</dbReference>
<dbReference type="FunFam" id="3.40.50.300:FF:000016">
    <property type="entry name" value="Oligopeptide ABC transporter ATP-binding component"/>
    <property type="match status" value="1"/>
</dbReference>
<dbReference type="InterPro" id="IPR017871">
    <property type="entry name" value="ABC_transporter-like_CS"/>
</dbReference>
<dbReference type="GO" id="GO:0055085">
    <property type="term" value="P:transmembrane transport"/>
    <property type="evidence" value="ECO:0007669"/>
    <property type="project" value="UniProtKB-ARBA"/>
</dbReference>
<keyword evidence="5 7" id="KW-0067">ATP-binding</keyword>
<reference evidence="7 8" key="1">
    <citation type="submission" date="2023-11" db="EMBL/GenBank/DDBJ databases">
        <title>MicrobeMod: A computational toolkit for identifying prokaryotic methylation and restriction-modification with nanopore sequencing.</title>
        <authorList>
            <person name="Crits-Christoph A."/>
            <person name="Kang S.C."/>
            <person name="Lee H."/>
            <person name="Ostrov N."/>
        </authorList>
    </citation>
    <scope>NUCLEOTIDE SEQUENCE [LARGE SCALE GENOMIC DNA]</scope>
    <source>
        <strain evidence="7 8">DSMZ 700</strain>
    </source>
</reference>
<dbReference type="PANTHER" id="PTHR43776">
    <property type="entry name" value="TRANSPORT ATP-BINDING PROTEIN"/>
    <property type="match status" value="1"/>
</dbReference>
<evidence type="ECO:0000259" key="6">
    <source>
        <dbReference type="PROSITE" id="PS50893"/>
    </source>
</evidence>
<evidence type="ECO:0000313" key="7">
    <source>
        <dbReference type="EMBL" id="MDX5931224.1"/>
    </source>
</evidence>
<evidence type="ECO:0000313" key="8">
    <source>
        <dbReference type="Proteomes" id="UP001279553"/>
    </source>
</evidence>
<comment type="similarity">
    <text evidence="2">Belongs to the ABC transporter superfamily.</text>
</comment>
<comment type="caution">
    <text evidence="7">The sequence shown here is derived from an EMBL/GenBank/DDBJ whole genome shotgun (WGS) entry which is preliminary data.</text>
</comment>
<name>A0AAW9DQ86_ACIAO</name>
<dbReference type="InterPro" id="IPR027417">
    <property type="entry name" value="P-loop_NTPase"/>
</dbReference>
<dbReference type="Proteomes" id="UP001279553">
    <property type="component" value="Unassembled WGS sequence"/>
</dbReference>
<dbReference type="GO" id="GO:0016887">
    <property type="term" value="F:ATP hydrolysis activity"/>
    <property type="evidence" value="ECO:0007669"/>
    <property type="project" value="InterPro"/>
</dbReference>
<dbReference type="Pfam" id="PF08352">
    <property type="entry name" value="oligo_HPY"/>
    <property type="match status" value="1"/>
</dbReference>
<evidence type="ECO:0000256" key="4">
    <source>
        <dbReference type="ARBA" id="ARBA00022741"/>
    </source>
</evidence>
<dbReference type="GO" id="GO:0005524">
    <property type="term" value="F:ATP binding"/>
    <property type="evidence" value="ECO:0007669"/>
    <property type="project" value="UniProtKB-KW"/>
</dbReference>
<dbReference type="GO" id="GO:0015833">
    <property type="term" value="P:peptide transport"/>
    <property type="evidence" value="ECO:0007669"/>
    <property type="project" value="InterPro"/>
</dbReference>
<accession>A0AAW9DQ86</accession>
<evidence type="ECO:0000256" key="2">
    <source>
        <dbReference type="ARBA" id="ARBA00005417"/>
    </source>
</evidence>
<keyword evidence="4" id="KW-0547">Nucleotide-binding</keyword>
<sequence length="343" mass="36312">MRDSGGRAGFGAGGSAGGMSGALLTVDRLSKTYVSGGALSRGGRVEVRAVDTVSFSIGDGETLGLVGESGCGKSTLGRCVTRLIEISSGSVALGGVDITRQRGAALRATRADLQMIFQDPYASLNPRRRIRDIVAEPLVVHHRGDRAAIRETVTRLIADVGLRPEHLDRFPHEFSGGQRQRVGIARALALSPRLIVADEPVSALDVSVQAQIINLLTDLKRARGIALLFIAHDLGVVRQIADRVAVMYLGRIVEIGATETVLAAPAHPYTEALISAVPVADPARAARRSRIVLAGDPPSPSNPPDGCPFHPRCAFATEICRSVRPELMADGAGRMVACHHPRQ</sequence>
<dbReference type="SMART" id="SM00382">
    <property type="entry name" value="AAA"/>
    <property type="match status" value="1"/>
</dbReference>
<protein>
    <submittedName>
        <fullName evidence="7">Oligopeptide/dipeptide ABC transporter ATP-binding protein</fullName>
    </submittedName>
</protein>
<dbReference type="InterPro" id="IPR013563">
    <property type="entry name" value="Oligopep_ABC_C"/>
</dbReference>
<keyword evidence="3" id="KW-0813">Transport</keyword>
<keyword evidence="8" id="KW-1185">Reference proteome</keyword>
<dbReference type="Gene3D" id="3.40.50.300">
    <property type="entry name" value="P-loop containing nucleotide triphosphate hydrolases"/>
    <property type="match status" value="1"/>
</dbReference>
<gene>
    <name evidence="7" type="ORF">SIL87_10645</name>
</gene>
<dbReference type="InterPro" id="IPR003439">
    <property type="entry name" value="ABC_transporter-like_ATP-bd"/>
</dbReference>
<dbReference type="RefSeq" id="WP_319614150.1">
    <property type="nucleotide sequence ID" value="NZ_JAWXYB010000018.1"/>
</dbReference>
<dbReference type="InterPro" id="IPR003593">
    <property type="entry name" value="AAA+_ATPase"/>
</dbReference>